<proteinExistence type="inferred from homology"/>
<evidence type="ECO:0000256" key="1">
    <source>
        <dbReference type="ARBA" id="ARBA00003892"/>
    </source>
</evidence>
<organism evidence="10 11">
    <name type="scientific">Aaosphaeria arxii CBS 175.79</name>
    <dbReference type="NCBI Taxonomy" id="1450172"/>
    <lineage>
        <taxon>Eukaryota</taxon>
        <taxon>Fungi</taxon>
        <taxon>Dikarya</taxon>
        <taxon>Ascomycota</taxon>
        <taxon>Pezizomycotina</taxon>
        <taxon>Dothideomycetes</taxon>
        <taxon>Pleosporomycetidae</taxon>
        <taxon>Pleosporales</taxon>
        <taxon>Pleosporales incertae sedis</taxon>
        <taxon>Aaosphaeria</taxon>
    </lineage>
</organism>
<evidence type="ECO:0000313" key="10">
    <source>
        <dbReference type="EMBL" id="KAF2022367.1"/>
    </source>
</evidence>
<feature type="compositionally biased region" description="Acidic residues" evidence="8">
    <location>
        <begin position="529"/>
        <end position="564"/>
    </location>
</feature>
<dbReference type="Gene3D" id="3.40.50.300">
    <property type="entry name" value="P-loop containing nucleotide triphosphate hydrolases"/>
    <property type="match status" value="1"/>
</dbReference>
<evidence type="ECO:0000256" key="6">
    <source>
        <dbReference type="ARBA" id="ARBA00023242"/>
    </source>
</evidence>
<feature type="region of interest" description="Disordered" evidence="8">
    <location>
        <begin position="473"/>
        <end position="573"/>
    </location>
</feature>
<feature type="compositionally biased region" description="Basic and acidic residues" evidence="8">
    <location>
        <begin position="1"/>
        <end position="17"/>
    </location>
</feature>
<keyword evidence="11" id="KW-1185">Reference proteome</keyword>
<dbReference type="EMBL" id="ML978066">
    <property type="protein sequence ID" value="KAF2022367.1"/>
    <property type="molecule type" value="Genomic_DNA"/>
</dbReference>
<evidence type="ECO:0000256" key="3">
    <source>
        <dbReference type="ARBA" id="ARBA00022127"/>
    </source>
</evidence>
<dbReference type="PROSITE" id="PS51721">
    <property type="entry name" value="G_CP"/>
    <property type="match status" value="1"/>
</dbReference>
<dbReference type="InterPro" id="IPR050755">
    <property type="entry name" value="TRAFAC_YlqF/YawG_RiboMat"/>
</dbReference>
<feature type="compositionally biased region" description="Basic and acidic residues" evidence="8">
    <location>
        <begin position="479"/>
        <end position="512"/>
    </location>
</feature>
<evidence type="ECO:0000256" key="7">
    <source>
        <dbReference type="RuleBase" id="RU364023"/>
    </source>
</evidence>
<protein>
    <recommendedName>
        <fullName evidence="3 7">Nucleolar GTP-binding protein 2</fullName>
    </recommendedName>
</protein>
<dbReference type="SUPFAM" id="SSF52540">
    <property type="entry name" value="P-loop containing nucleoside triphosphate hydrolases"/>
    <property type="match status" value="1"/>
</dbReference>
<dbReference type="Gene3D" id="1.10.1580.10">
    <property type="match status" value="1"/>
</dbReference>
<dbReference type="InterPro" id="IPR030378">
    <property type="entry name" value="G_CP_dom"/>
</dbReference>
<evidence type="ECO:0000256" key="8">
    <source>
        <dbReference type="SAM" id="MobiDB-lite"/>
    </source>
</evidence>
<evidence type="ECO:0000256" key="4">
    <source>
        <dbReference type="ARBA" id="ARBA00022741"/>
    </source>
</evidence>
<dbReference type="FunFam" id="3.40.50.300:FF:000559">
    <property type="entry name" value="Nuclear/nucleolar GTPase 2"/>
    <property type="match status" value="1"/>
</dbReference>
<comment type="function">
    <text evidence="1 7">GTPase that associates with pre-60S ribosomal subunits in the nucleolus and is required for their nuclear export and maturation.</text>
</comment>
<dbReference type="OrthoDB" id="444945at2759"/>
<feature type="domain" description="CP-type G" evidence="9">
    <location>
        <begin position="221"/>
        <end position="382"/>
    </location>
</feature>
<keyword evidence="6 7" id="KW-0539">Nucleus</keyword>
<evidence type="ECO:0000256" key="2">
    <source>
        <dbReference type="ARBA" id="ARBA00004604"/>
    </source>
</evidence>
<dbReference type="PANTHER" id="PTHR11089">
    <property type="entry name" value="GTP-BINDING PROTEIN-RELATED"/>
    <property type="match status" value="1"/>
</dbReference>
<keyword evidence="5 7" id="KW-0342">GTP-binding</keyword>
<dbReference type="InterPro" id="IPR027417">
    <property type="entry name" value="P-loop_NTPase"/>
</dbReference>
<evidence type="ECO:0000259" key="9">
    <source>
        <dbReference type="PROSITE" id="PS51721"/>
    </source>
</evidence>
<dbReference type="InterPro" id="IPR023179">
    <property type="entry name" value="GTP-bd_ortho_bundle_sf"/>
</dbReference>
<evidence type="ECO:0000256" key="5">
    <source>
        <dbReference type="ARBA" id="ARBA00023134"/>
    </source>
</evidence>
<dbReference type="Pfam" id="PF01926">
    <property type="entry name" value="MMR_HSR1"/>
    <property type="match status" value="1"/>
</dbReference>
<dbReference type="RefSeq" id="XP_033390706.1">
    <property type="nucleotide sequence ID" value="XM_033524214.1"/>
</dbReference>
<keyword evidence="4 7" id="KW-0547">Nucleotide-binding</keyword>
<reference evidence="10" key="1">
    <citation type="journal article" date="2020" name="Stud. Mycol.">
        <title>101 Dothideomycetes genomes: a test case for predicting lifestyles and emergence of pathogens.</title>
        <authorList>
            <person name="Haridas S."/>
            <person name="Albert R."/>
            <person name="Binder M."/>
            <person name="Bloem J."/>
            <person name="Labutti K."/>
            <person name="Salamov A."/>
            <person name="Andreopoulos B."/>
            <person name="Baker S."/>
            <person name="Barry K."/>
            <person name="Bills G."/>
            <person name="Bluhm B."/>
            <person name="Cannon C."/>
            <person name="Castanera R."/>
            <person name="Culley D."/>
            <person name="Daum C."/>
            <person name="Ezra D."/>
            <person name="Gonzalez J."/>
            <person name="Henrissat B."/>
            <person name="Kuo A."/>
            <person name="Liang C."/>
            <person name="Lipzen A."/>
            <person name="Lutzoni F."/>
            <person name="Magnuson J."/>
            <person name="Mondo S."/>
            <person name="Nolan M."/>
            <person name="Ohm R."/>
            <person name="Pangilinan J."/>
            <person name="Park H.-J."/>
            <person name="Ramirez L."/>
            <person name="Alfaro M."/>
            <person name="Sun H."/>
            <person name="Tritt A."/>
            <person name="Yoshinaga Y."/>
            <person name="Zwiers L.-H."/>
            <person name="Turgeon B."/>
            <person name="Goodwin S."/>
            <person name="Spatafora J."/>
            <person name="Crous P."/>
            <person name="Grigoriev I."/>
        </authorList>
    </citation>
    <scope>NUCLEOTIDE SEQUENCE</scope>
    <source>
        <strain evidence="10">CBS 175.79</strain>
    </source>
</reference>
<sequence length="603" mass="66924">MGTHKKENNRKMREGKTGDGMGNVKVKGENFYRDAKKVKVLKRLTDGKAQRNAAGDITKAASYQSRDRPVARVEPNRKWFNATRVISQDALESFRSAINAQASDPTTYLMKQNKLPLSLIEEQKNVNGLKEHAAKIAVESQPFSETFGPKAQRKRVKLNFSSAEDLAGRTAQMQDDYVDRLEQARLLSGKSGEESDEDEEARTLTTARESVFGKGTSKRIWNELYKVIDSSDVILHVLDARDPMGTRCRSVEKYIRTEAPHKHLVFVLNKVDLIPSKVAATWIRLLSKEYPTLAFHASINNSFGKGSLIALLRQFSSLHSDRKQISVGLVGYPNVGKSAIINTLRNKPVCKVAPIAGETKVWQYVTLMRRIYMIDCPGVCPPNPSDTDDVLLMKGSIRVENVEYPAQYVDGVLARIKQKHVERTYELKGWTDANTFLEMLARAKGRLLKGGEPDMDGVAKIVLNDFIRGKLPWFSAPPSHEKTEDATETGVEGREGRLGEMSRKRKRDETGASDRAPSTAEGDAAPAQADDDDDDDEDEDEDFEGFSDEEGIEIDAEDDSDSAEDAQTLVSDGEAIEDDAAVEDEVLAISKALAQAKKAGKKK</sequence>
<dbReference type="CDD" id="cd01858">
    <property type="entry name" value="NGP_1"/>
    <property type="match status" value="1"/>
</dbReference>
<dbReference type="InterPro" id="IPR006073">
    <property type="entry name" value="GTP-bd"/>
</dbReference>
<accession>A0A6A5YBF4</accession>
<comment type="subcellular location">
    <subcellularLocation>
        <location evidence="2 7">Nucleus</location>
        <location evidence="2 7">Nucleolus</location>
    </subcellularLocation>
</comment>
<dbReference type="PANTHER" id="PTHR11089:SF9">
    <property type="entry name" value="NUCLEOLAR GTP-BINDING PROTEIN 2"/>
    <property type="match status" value="1"/>
</dbReference>
<evidence type="ECO:0000313" key="11">
    <source>
        <dbReference type="Proteomes" id="UP000799778"/>
    </source>
</evidence>
<dbReference type="GO" id="GO:0005525">
    <property type="term" value="F:GTP binding"/>
    <property type="evidence" value="ECO:0007669"/>
    <property type="project" value="UniProtKB-KW"/>
</dbReference>
<dbReference type="Proteomes" id="UP000799778">
    <property type="component" value="Unassembled WGS sequence"/>
</dbReference>
<comment type="similarity">
    <text evidence="7">Belongs to the TRAFAC class YlqF/YawG GTPase family. NOG2 subfamily.</text>
</comment>
<dbReference type="Pfam" id="PF08153">
    <property type="entry name" value="NGP1NT"/>
    <property type="match status" value="1"/>
</dbReference>
<dbReference type="InterPro" id="IPR024929">
    <property type="entry name" value="GNL2_CP_dom"/>
</dbReference>
<feature type="region of interest" description="Disordered" evidence="8">
    <location>
        <begin position="1"/>
        <end position="25"/>
    </location>
</feature>
<dbReference type="InterPro" id="IPR012971">
    <property type="entry name" value="NOG2_N_dom"/>
</dbReference>
<dbReference type="GeneID" id="54281611"/>
<name>A0A6A5YBF4_9PLEO</name>
<dbReference type="AlphaFoldDB" id="A0A6A5YBF4"/>
<gene>
    <name evidence="10" type="ORF">BU24DRAFT_363614</name>
</gene>
<dbReference type="GO" id="GO:0005730">
    <property type="term" value="C:nucleolus"/>
    <property type="evidence" value="ECO:0007669"/>
    <property type="project" value="UniProtKB-SubCell"/>
</dbReference>